<keyword evidence="7 11" id="KW-0378">Hydrolase</keyword>
<dbReference type="InParanoid" id="A0A1V9XCP9"/>
<dbReference type="PANTHER" id="PTHR11935:SF94">
    <property type="entry name" value="TENZING NORGAY, ISOFORM C"/>
    <property type="match status" value="1"/>
</dbReference>
<gene>
    <name evidence="11" type="ORF">BIW11_11056</name>
</gene>
<accession>A0A1V9XCP9</accession>
<evidence type="ECO:0000256" key="2">
    <source>
        <dbReference type="ARBA" id="ARBA00001947"/>
    </source>
</evidence>
<evidence type="ECO:0000256" key="5">
    <source>
        <dbReference type="ARBA" id="ARBA00011917"/>
    </source>
</evidence>
<dbReference type="GO" id="GO:0031123">
    <property type="term" value="P:RNA 3'-end processing"/>
    <property type="evidence" value="ECO:0007669"/>
    <property type="project" value="UniProtKB-ARBA"/>
</dbReference>
<dbReference type="AlphaFoldDB" id="A0A1V9XCP9"/>
<dbReference type="Gene3D" id="3.60.15.10">
    <property type="entry name" value="Ribonuclease Z/Hydroxyacylglutathione hydrolase-like"/>
    <property type="match status" value="1"/>
</dbReference>
<protein>
    <recommendedName>
        <fullName evidence="5">hydroxyacylglutathione hydrolase</fullName>
        <ecNumber evidence="5">3.1.2.6</ecNumber>
    </recommendedName>
    <alternativeName>
        <fullName evidence="9">Glyoxalase II</fullName>
    </alternativeName>
</protein>
<dbReference type="HAMAP" id="MF_01374">
    <property type="entry name" value="Glyoxalase_2"/>
    <property type="match status" value="1"/>
</dbReference>
<dbReference type="Pfam" id="PF16123">
    <property type="entry name" value="HAGH_C"/>
    <property type="match status" value="1"/>
</dbReference>
<reference evidence="11 12" key="1">
    <citation type="journal article" date="2017" name="Gigascience">
        <title>Draft genome of the honey bee ectoparasitic mite, Tropilaelaps mercedesae, is shaped by the parasitic life history.</title>
        <authorList>
            <person name="Dong X."/>
            <person name="Armstrong S.D."/>
            <person name="Xia D."/>
            <person name="Makepeace B.L."/>
            <person name="Darby A.C."/>
            <person name="Kadowaki T."/>
        </authorList>
    </citation>
    <scope>NUCLEOTIDE SEQUENCE [LARGE SCALE GENOMIC DNA]</scope>
    <source>
        <strain evidence="11">Wuxi-XJTLU</strain>
    </source>
</reference>
<comment type="similarity">
    <text evidence="4">Belongs to the metallo-beta-lactamase superfamily. Glyoxalase II family.</text>
</comment>
<comment type="pathway">
    <text evidence="3">Secondary metabolite metabolism; methylglyoxal degradation; (R)-lactate from methylglyoxal: step 2/2.</text>
</comment>
<dbReference type="SMART" id="SM00849">
    <property type="entry name" value="Lactamase_B"/>
    <property type="match status" value="1"/>
</dbReference>
<evidence type="ECO:0000256" key="1">
    <source>
        <dbReference type="ARBA" id="ARBA00001623"/>
    </source>
</evidence>
<keyword evidence="8" id="KW-0862">Zinc</keyword>
<dbReference type="InterPro" id="IPR036866">
    <property type="entry name" value="RibonucZ/Hydroxyglut_hydro"/>
</dbReference>
<dbReference type="EC" id="3.1.2.6" evidence="5"/>
<dbReference type="Pfam" id="PF00753">
    <property type="entry name" value="Lactamase_B"/>
    <property type="match status" value="1"/>
</dbReference>
<dbReference type="InterPro" id="IPR001279">
    <property type="entry name" value="Metallo-B-lactamas"/>
</dbReference>
<keyword evidence="12" id="KW-1185">Reference proteome</keyword>
<dbReference type="STRING" id="418985.A0A1V9XCP9"/>
<organism evidence="11 12">
    <name type="scientific">Tropilaelaps mercedesae</name>
    <dbReference type="NCBI Taxonomy" id="418985"/>
    <lineage>
        <taxon>Eukaryota</taxon>
        <taxon>Metazoa</taxon>
        <taxon>Ecdysozoa</taxon>
        <taxon>Arthropoda</taxon>
        <taxon>Chelicerata</taxon>
        <taxon>Arachnida</taxon>
        <taxon>Acari</taxon>
        <taxon>Parasitiformes</taxon>
        <taxon>Mesostigmata</taxon>
        <taxon>Gamasina</taxon>
        <taxon>Dermanyssoidea</taxon>
        <taxon>Laelapidae</taxon>
        <taxon>Tropilaelaps</taxon>
    </lineage>
</organism>
<comment type="catalytic activity">
    <reaction evidence="1">
        <text>an S-(2-hydroxyacyl)glutathione + H2O = a 2-hydroxy carboxylate + glutathione + H(+)</text>
        <dbReference type="Rhea" id="RHEA:21864"/>
        <dbReference type="ChEBI" id="CHEBI:15377"/>
        <dbReference type="ChEBI" id="CHEBI:15378"/>
        <dbReference type="ChEBI" id="CHEBI:57925"/>
        <dbReference type="ChEBI" id="CHEBI:58896"/>
        <dbReference type="ChEBI" id="CHEBI:71261"/>
        <dbReference type="EC" id="3.1.2.6"/>
    </reaction>
</comment>
<keyword evidence="6" id="KW-0479">Metal-binding</keyword>
<dbReference type="PIRSF" id="PIRSF005457">
    <property type="entry name" value="Glx"/>
    <property type="match status" value="1"/>
</dbReference>
<dbReference type="CDD" id="cd07723">
    <property type="entry name" value="hydroxyacylglutathione_hydrolase_MBL-fold"/>
    <property type="match status" value="1"/>
</dbReference>
<evidence type="ECO:0000256" key="8">
    <source>
        <dbReference type="ARBA" id="ARBA00022833"/>
    </source>
</evidence>
<dbReference type="GO" id="GO:0019243">
    <property type="term" value="P:methylglyoxal catabolic process to D-lactate via S-lactoyl-glutathione"/>
    <property type="evidence" value="ECO:0007669"/>
    <property type="project" value="InterPro"/>
</dbReference>
<evidence type="ECO:0000313" key="11">
    <source>
        <dbReference type="EMBL" id="OQR71345.1"/>
    </source>
</evidence>
<dbReference type="SUPFAM" id="SSF56281">
    <property type="entry name" value="Metallo-hydrolase/oxidoreductase"/>
    <property type="match status" value="1"/>
</dbReference>
<dbReference type="GO" id="GO:0046872">
    <property type="term" value="F:metal ion binding"/>
    <property type="evidence" value="ECO:0007669"/>
    <property type="project" value="UniProtKB-KW"/>
</dbReference>
<dbReference type="NCBIfam" id="TIGR03413">
    <property type="entry name" value="GSH_gloB"/>
    <property type="match status" value="1"/>
</dbReference>
<dbReference type="PANTHER" id="PTHR11935">
    <property type="entry name" value="BETA LACTAMASE DOMAIN"/>
    <property type="match status" value="1"/>
</dbReference>
<evidence type="ECO:0000256" key="6">
    <source>
        <dbReference type="ARBA" id="ARBA00022723"/>
    </source>
</evidence>
<dbReference type="EMBL" id="MNPL01014823">
    <property type="protein sequence ID" value="OQR71345.1"/>
    <property type="molecule type" value="Genomic_DNA"/>
</dbReference>
<sequence length="304" mass="33792">MSFAYSFARSLQHLTRRLSNGWLSSAGLAPESLEILLKRTMADVRILEAFSDNYMYLVICPKTKEAAVVDPAEPQKVISAVESAQVKLTTVLTTHHHSDHAGGNEQLLLMRPNLRVYGGDARIKKLTHKVDRDDMKITIGSFTVQTLLTPCHTSGHVCYFIPAGSDSSNPRPPVVFTGDTLFTSGCGKFFEGTAQQMQAAMDKLAALPPETRVYNGHEYTVSNLKFALHVEPGNKAVSDKLSWARSQREKFQPTIPSTIGEELTYNPFMRTREPDVQAHTNQTDPVSTMAALRLEKDNFKVPRL</sequence>
<comment type="caution">
    <text evidence="11">The sequence shown here is derived from an EMBL/GenBank/DDBJ whole genome shotgun (WGS) entry which is preliminary data.</text>
</comment>
<dbReference type="InterPro" id="IPR035680">
    <property type="entry name" value="Clx_II_MBL"/>
</dbReference>
<evidence type="ECO:0000313" key="12">
    <source>
        <dbReference type="Proteomes" id="UP000192247"/>
    </source>
</evidence>
<dbReference type="FunCoup" id="A0A1V9XCP9">
    <property type="interactions" value="713"/>
</dbReference>
<feature type="domain" description="Metallo-beta-lactamase" evidence="10">
    <location>
        <begin position="52"/>
        <end position="217"/>
    </location>
</feature>
<dbReference type="GO" id="GO:0004416">
    <property type="term" value="F:hydroxyacylglutathione hydrolase activity"/>
    <property type="evidence" value="ECO:0007669"/>
    <property type="project" value="UniProtKB-EC"/>
</dbReference>
<proteinExistence type="inferred from homology"/>
<dbReference type="FunFam" id="3.60.15.10:FF:000019">
    <property type="entry name" value="Hydroxyacylglutathione hydrolase, mitochondrial"/>
    <property type="match status" value="1"/>
</dbReference>
<dbReference type="InterPro" id="IPR017782">
    <property type="entry name" value="Hydroxyacylglutathione_Hdrlase"/>
</dbReference>
<evidence type="ECO:0000256" key="7">
    <source>
        <dbReference type="ARBA" id="ARBA00022801"/>
    </source>
</evidence>
<evidence type="ECO:0000256" key="9">
    <source>
        <dbReference type="ARBA" id="ARBA00031044"/>
    </source>
</evidence>
<comment type="cofactor">
    <cofactor evidence="2">
        <name>Zn(2+)</name>
        <dbReference type="ChEBI" id="CHEBI:29105"/>
    </cofactor>
</comment>
<dbReference type="InterPro" id="IPR032282">
    <property type="entry name" value="HAGH_C"/>
</dbReference>
<dbReference type="Proteomes" id="UP000192247">
    <property type="component" value="Unassembled WGS sequence"/>
</dbReference>
<evidence type="ECO:0000256" key="4">
    <source>
        <dbReference type="ARBA" id="ARBA00006759"/>
    </source>
</evidence>
<dbReference type="OrthoDB" id="515692at2759"/>
<evidence type="ECO:0000256" key="3">
    <source>
        <dbReference type="ARBA" id="ARBA00004963"/>
    </source>
</evidence>
<evidence type="ECO:0000259" key="10">
    <source>
        <dbReference type="SMART" id="SM00849"/>
    </source>
</evidence>
<name>A0A1V9XCP9_9ACAR</name>